<gene>
    <name evidence="1" type="ORF">D9M09_11980</name>
</gene>
<dbReference type="RefSeq" id="WP_121669372.1">
    <property type="nucleotide sequence ID" value="NZ_CP033019.1"/>
</dbReference>
<proteinExistence type="predicted"/>
<dbReference type="InterPro" id="IPR046500">
    <property type="entry name" value="DUF6678"/>
</dbReference>
<evidence type="ECO:0000313" key="2">
    <source>
        <dbReference type="Proteomes" id="UP000279594"/>
    </source>
</evidence>
<reference evidence="1 2" key="1">
    <citation type="submission" date="2018-10" db="EMBL/GenBank/DDBJ databases">
        <title>Effects of UV and annual dynamics of microbial communities in freshwater RAS systems.</title>
        <authorList>
            <person name="Bekkelund A.K."/>
            <person name="Hansen B.R."/>
            <person name="Stokken H."/>
            <person name="Eriksen B.F."/>
            <person name="Kashulin N.A."/>
        </authorList>
    </citation>
    <scope>NUCLEOTIDE SEQUENCE [LARGE SCALE GENOMIC DNA]</scope>
    <source>
        <strain evidence="1 2">BHSEK</strain>
    </source>
</reference>
<keyword evidence="2" id="KW-1185">Reference proteome</keyword>
<name>A0A3G2E7X3_9BURK</name>
<dbReference type="EMBL" id="CP033019">
    <property type="protein sequence ID" value="AYM76428.1"/>
    <property type="molecule type" value="Genomic_DNA"/>
</dbReference>
<dbReference type="AlphaFoldDB" id="A0A3G2E7X3"/>
<accession>A0A3G2E7X3</accession>
<sequence length="148" mass="17135">MALAAHASLPLADAGGDDIKRKLRGHIARRNLAGAANDCKWNELLAFMRGRTDWVPSYRYGSVSGYVSRWDTEWDYHPPFPFMGVEWFDISLYSEEHVAMLLPKKIIDHGVWIVPELQRIGFDFEVRDRVARIWGYLPRSYHDFPPAD</sequence>
<protein>
    <submittedName>
        <fullName evidence="1">Uncharacterized protein</fullName>
    </submittedName>
</protein>
<dbReference type="Proteomes" id="UP000279594">
    <property type="component" value="Chromosome"/>
</dbReference>
<evidence type="ECO:0000313" key="1">
    <source>
        <dbReference type="EMBL" id="AYM76428.1"/>
    </source>
</evidence>
<dbReference type="Pfam" id="PF20383">
    <property type="entry name" value="DUF6678"/>
    <property type="match status" value="1"/>
</dbReference>
<organism evidence="1 2">
    <name type="scientific">Janthinobacterium agaricidamnosum</name>
    <dbReference type="NCBI Taxonomy" id="55508"/>
    <lineage>
        <taxon>Bacteria</taxon>
        <taxon>Pseudomonadati</taxon>
        <taxon>Pseudomonadota</taxon>
        <taxon>Betaproteobacteria</taxon>
        <taxon>Burkholderiales</taxon>
        <taxon>Oxalobacteraceae</taxon>
        <taxon>Janthinobacterium</taxon>
    </lineage>
</organism>